<reference evidence="1 2" key="1">
    <citation type="submission" date="2023-07" db="EMBL/GenBank/DDBJ databases">
        <authorList>
            <person name="Peeters C."/>
        </authorList>
    </citation>
    <scope>NUCLEOTIDE SEQUENCE [LARGE SCALE GENOMIC DNA]</scope>
    <source>
        <strain evidence="1 2">LMG 18091</strain>
    </source>
</reference>
<protein>
    <submittedName>
        <fullName evidence="1">Uncharacterized protein</fullName>
    </submittedName>
</protein>
<sequence length="87" mass="9585">MFTPEFTKGDGQEYVLVANHYVETPDALALSIAFTRARIAFGRSQVPVPDAVFAVHYDVRGQKVASNIEEQLKLALSDVAKTFVKTV</sequence>
<dbReference type="EMBL" id="CATWAF010000007">
    <property type="protein sequence ID" value="CAJ0705439.1"/>
    <property type="molecule type" value="Genomic_DNA"/>
</dbReference>
<comment type="caution">
    <text evidence="1">The sequence shown here is derived from an EMBL/GenBank/DDBJ whole genome shotgun (WGS) entry which is preliminary data.</text>
</comment>
<dbReference type="RefSeq" id="WP_316871490.1">
    <property type="nucleotide sequence ID" value="NZ_CATWAF010000007.1"/>
</dbReference>
<evidence type="ECO:0000313" key="2">
    <source>
        <dbReference type="Proteomes" id="UP001189915"/>
    </source>
</evidence>
<dbReference type="Proteomes" id="UP001189915">
    <property type="component" value="Unassembled WGS sequence"/>
</dbReference>
<keyword evidence="2" id="KW-1185">Reference proteome</keyword>
<gene>
    <name evidence="1" type="ORF">LMG18091_04439</name>
</gene>
<organism evidence="1 2">
    <name type="scientific">Ralstonia wenshanensis</name>
    <dbReference type="NCBI Taxonomy" id="2842456"/>
    <lineage>
        <taxon>Bacteria</taxon>
        <taxon>Pseudomonadati</taxon>
        <taxon>Pseudomonadota</taxon>
        <taxon>Betaproteobacteria</taxon>
        <taxon>Burkholderiales</taxon>
        <taxon>Burkholderiaceae</taxon>
        <taxon>Ralstonia</taxon>
    </lineage>
</organism>
<name>A0AAD2ET02_9RALS</name>
<proteinExistence type="predicted"/>
<evidence type="ECO:0000313" key="1">
    <source>
        <dbReference type="EMBL" id="CAJ0705439.1"/>
    </source>
</evidence>
<dbReference type="AlphaFoldDB" id="A0AAD2ET02"/>
<accession>A0AAD2ET02</accession>